<name>A0A0C1L7I3_9BACT</name>
<dbReference type="PROSITE" id="PS51257">
    <property type="entry name" value="PROKAR_LIPOPROTEIN"/>
    <property type="match status" value="1"/>
</dbReference>
<protein>
    <submittedName>
        <fullName evidence="1">Uncharacterized protein</fullName>
    </submittedName>
</protein>
<keyword evidence="2" id="KW-1185">Reference proteome</keyword>
<comment type="caution">
    <text evidence="1">The sequence shown here is derived from an EMBL/GenBank/DDBJ whole genome shotgun (WGS) entry which is preliminary data.</text>
</comment>
<accession>A0A0C1L7I3</accession>
<dbReference type="AlphaFoldDB" id="A0A0C1L7I3"/>
<dbReference type="STRING" id="1349421.OI18_06275"/>
<organism evidence="1 2">
    <name type="scientific">Flavihumibacter solisilvae</name>
    <dbReference type="NCBI Taxonomy" id="1349421"/>
    <lineage>
        <taxon>Bacteria</taxon>
        <taxon>Pseudomonadati</taxon>
        <taxon>Bacteroidota</taxon>
        <taxon>Chitinophagia</taxon>
        <taxon>Chitinophagales</taxon>
        <taxon>Chitinophagaceae</taxon>
        <taxon>Flavihumibacter</taxon>
    </lineage>
</organism>
<proteinExistence type="predicted"/>
<dbReference type="RefSeq" id="WP_039138101.1">
    <property type="nucleotide sequence ID" value="NZ_JSVC01000006.1"/>
</dbReference>
<evidence type="ECO:0000313" key="1">
    <source>
        <dbReference type="EMBL" id="KIC95481.1"/>
    </source>
</evidence>
<sequence length="202" mass="22986">MRTLNLLIIMVVALGCDKPPLACPVDKGFISDVAKEQDGRQTHLNKVIPQWINRFHFDDLSNGVPGFQVRIWVGEPVTTCGRKVYSIKYDGKDLYGNVHEFSDLESCEDGMGLKKRKLSGSLNKLLLKFVEHDIIGMPDMRKVNGYDIYSTHGGFAVVEVSTCGLYRYYEYADLFENVKNGIVEAQKMQFILDELKVHEARY</sequence>
<reference evidence="1 2" key="1">
    <citation type="submission" date="2014-11" db="EMBL/GenBank/DDBJ databases">
        <title>Genome sequence of Flavihumibacter solisilvae 3-3.</title>
        <authorList>
            <person name="Zhou G."/>
            <person name="Li M."/>
            <person name="Wang G."/>
        </authorList>
    </citation>
    <scope>NUCLEOTIDE SEQUENCE [LARGE SCALE GENOMIC DNA]</scope>
    <source>
        <strain evidence="1 2">3-3</strain>
    </source>
</reference>
<evidence type="ECO:0000313" key="2">
    <source>
        <dbReference type="Proteomes" id="UP000031408"/>
    </source>
</evidence>
<gene>
    <name evidence="1" type="ORF">OI18_06275</name>
</gene>
<dbReference type="EMBL" id="JSVC01000006">
    <property type="protein sequence ID" value="KIC95481.1"/>
    <property type="molecule type" value="Genomic_DNA"/>
</dbReference>
<dbReference type="Proteomes" id="UP000031408">
    <property type="component" value="Unassembled WGS sequence"/>
</dbReference>